<evidence type="ECO:0000259" key="4">
    <source>
        <dbReference type="PROSITE" id="PS50956"/>
    </source>
</evidence>
<dbReference type="InterPro" id="IPR019887">
    <property type="entry name" value="Tscrpt_reg_AsnC/Lrp_C"/>
</dbReference>
<accession>A0A1B8U2G1</accession>
<dbReference type="PANTHER" id="PTHR30154">
    <property type="entry name" value="LEUCINE-RESPONSIVE REGULATORY PROTEIN"/>
    <property type="match status" value="1"/>
</dbReference>
<dbReference type="AlphaFoldDB" id="A0A1B8U2G1"/>
<sequence>MKKTDNYSLENLDMVDLKLLRILQNNAKLTTKEIAARVNLSPTPVYERIRRFEKEGLIEKYTAIVNAEKVGKKLTVFCNITLKEHTKEIGNKFVKDIVSLKEVVECYNISGDYDFLLKIMVDDMKHYQSFVINELGSVKNIGSAHSTFVIGVIKHSYTVPI</sequence>
<feature type="domain" description="HTH asnC-type" evidence="4">
    <location>
        <begin position="12"/>
        <end position="73"/>
    </location>
</feature>
<dbReference type="GO" id="GO:0043200">
    <property type="term" value="P:response to amino acid"/>
    <property type="evidence" value="ECO:0007669"/>
    <property type="project" value="TreeGrafter"/>
</dbReference>
<evidence type="ECO:0000313" key="6">
    <source>
        <dbReference type="Proteomes" id="UP000092612"/>
    </source>
</evidence>
<dbReference type="GO" id="GO:0043565">
    <property type="term" value="F:sequence-specific DNA binding"/>
    <property type="evidence" value="ECO:0007669"/>
    <property type="project" value="InterPro"/>
</dbReference>
<dbReference type="Proteomes" id="UP000092612">
    <property type="component" value="Unassembled WGS sequence"/>
</dbReference>
<comment type="caution">
    <text evidence="5">The sequence shown here is derived from an EMBL/GenBank/DDBJ whole genome shotgun (WGS) entry which is preliminary data.</text>
</comment>
<evidence type="ECO:0000313" key="5">
    <source>
        <dbReference type="EMBL" id="OBY66074.1"/>
    </source>
</evidence>
<evidence type="ECO:0000256" key="1">
    <source>
        <dbReference type="ARBA" id="ARBA00023015"/>
    </source>
</evidence>
<dbReference type="SMART" id="SM00344">
    <property type="entry name" value="HTH_ASNC"/>
    <property type="match status" value="1"/>
</dbReference>
<dbReference type="GO" id="GO:0006355">
    <property type="term" value="P:regulation of DNA-templated transcription"/>
    <property type="evidence" value="ECO:0007669"/>
    <property type="project" value="UniProtKB-ARBA"/>
</dbReference>
<dbReference type="Pfam" id="PF13412">
    <property type="entry name" value="HTH_24"/>
    <property type="match status" value="1"/>
</dbReference>
<dbReference type="CDD" id="cd00090">
    <property type="entry name" value="HTH_ARSR"/>
    <property type="match status" value="1"/>
</dbReference>
<keyword evidence="2" id="KW-0238">DNA-binding</keyword>
<dbReference type="PRINTS" id="PR00033">
    <property type="entry name" value="HTHASNC"/>
</dbReference>
<dbReference type="PROSITE" id="PS50956">
    <property type="entry name" value="HTH_ASNC_2"/>
    <property type="match status" value="1"/>
</dbReference>
<keyword evidence="3" id="KW-0804">Transcription</keyword>
<dbReference type="InterPro" id="IPR011008">
    <property type="entry name" value="Dimeric_a/b-barrel"/>
</dbReference>
<dbReference type="GO" id="GO:0005829">
    <property type="term" value="C:cytosol"/>
    <property type="evidence" value="ECO:0007669"/>
    <property type="project" value="TreeGrafter"/>
</dbReference>
<name>A0A1B8U2G1_9FLAO</name>
<dbReference type="OrthoDB" id="9800326at2"/>
<dbReference type="Gene3D" id="3.30.70.920">
    <property type="match status" value="1"/>
</dbReference>
<protein>
    <submittedName>
        <fullName evidence="5">AsnC family transcriptional regulator</fullName>
    </submittedName>
</protein>
<proteinExistence type="predicted"/>
<dbReference type="PANTHER" id="PTHR30154:SF34">
    <property type="entry name" value="TRANSCRIPTIONAL REGULATOR AZLB"/>
    <property type="match status" value="1"/>
</dbReference>
<dbReference type="SUPFAM" id="SSF54909">
    <property type="entry name" value="Dimeric alpha+beta barrel"/>
    <property type="match status" value="1"/>
</dbReference>
<dbReference type="EMBL" id="LSFL01000019">
    <property type="protein sequence ID" value="OBY66074.1"/>
    <property type="molecule type" value="Genomic_DNA"/>
</dbReference>
<gene>
    <name evidence="5" type="ORF">LPB301_07245</name>
</gene>
<dbReference type="InterPro" id="IPR019888">
    <property type="entry name" value="Tscrpt_reg_AsnC-like"/>
</dbReference>
<dbReference type="InterPro" id="IPR036390">
    <property type="entry name" value="WH_DNA-bd_sf"/>
</dbReference>
<dbReference type="InterPro" id="IPR000485">
    <property type="entry name" value="AsnC-type_HTH_dom"/>
</dbReference>
<evidence type="ECO:0000256" key="3">
    <source>
        <dbReference type="ARBA" id="ARBA00023163"/>
    </source>
</evidence>
<dbReference type="InterPro" id="IPR011991">
    <property type="entry name" value="ArsR-like_HTH"/>
</dbReference>
<organism evidence="5 6">
    <name type="scientific">Polaribacter reichenbachii</name>
    <dbReference type="NCBI Taxonomy" id="996801"/>
    <lineage>
        <taxon>Bacteria</taxon>
        <taxon>Pseudomonadati</taxon>
        <taxon>Bacteroidota</taxon>
        <taxon>Flavobacteriia</taxon>
        <taxon>Flavobacteriales</taxon>
        <taxon>Flavobacteriaceae</taxon>
    </lineage>
</organism>
<dbReference type="Gene3D" id="1.10.10.10">
    <property type="entry name" value="Winged helix-like DNA-binding domain superfamily/Winged helix DNA-binding domain"/>
    <property type="match status" value="1"/>
</dbReference>
<dbReference type="RefSeq" id="WP_068359681.1">
    <property type="nucleotide sequence ID" value="NZ_CP019337.1"/>
</dbReference>
<evidence type="ECO:0000256" key="2">
    <source>
        <dbReference type="ARBA" id="ARBA00023125"/>
    </source>
</evidence>
<reference evidence="6" key="1">
    <citation type="submission" date="2016-02" db="EMBL/GenBank/DDBJ databases">
        <title>Paenibacillus sp. LPB0068, isolated from Crassostrea gigas.</title>
        <authorList>
            <person name="Shin S.-K."/>
            <person name="Yi H."/>
        </authorList>
    </citation>
    <scope>NUCLEOTIDE SEQUENCE [LARGE SCALE GENOMIC DNA]</scope>
    <source>
        <strain evidence="6">KCTC 23969</strain>
    </source>
</reference>
<dbReference type="STRING" id="996801.BW723_14330"/>
<dbReference type="Pfam" id="PF01037">
    <property type="entry name" value="AsnC_trans_reg"/>
    <property type="match status" value="1"/>
</dbReference>
<dbReference type="KEGG" id="prn:BW723_14330"/>
<keyword evidence="1" id="KW-0805">Transcription regulation</keyword>
<keyword evidence="6" id="KW-1185">Reference proteome</keyword>
<dbReference type="InterPro" id="IPR036388">
    <property type="entry name" value="WH-like_DNA-bd_sf"/>
</dbReference>
<dbReference type="SUPFAM" id="SSF46785">
    <property type="entry name" value="Winged helix' DNA-binding domain"/>
    <property type="match status" value="1"/>
</dbReference>